<comment type="caution">
    <text evidence="1">The sequence shown here is derived from an EMBL/GenBank/DDBJ whole genome shotgun (WGS) entry which is preliminary data.</text>
</comment>
<keyword evidence="2" id="KW-1185">Reference proteome</keyword>
<gene>
    <name evidence="1" type="ORF">QOZ99_003187</name>
</gene>
<dbReference type="RefSeq" id="WP_306890965.1">
    <property type="nucleotide sequence ID" value="NZ_JAUSVR010000011.1"/>
</dbReference>
<reference evidence="1 2" key="1">
    <citation type="submission" date="2023-07" db="EMBL/GenBank/DDBJ databases">
        <title>Genomic Encyclopedia of Type Strains, Phase IV (KMG-IV): sequencing the most valuable type-strain genomes for metagenomic binning, comparative biology and taxonomic classification.</title>
        <authorList>
            <person name="Goeker M."/>
        </authorList>
    </citation>
    <scope>NUCLEOTIDE SEQUENCE [LARGE SCALE GENOMIC DNA]</scope>
    <source>
        <strain evidence="1 2">DSM 15561</strain>
    </source>
</reference>
<proteinExistence type="predicted"/>
<dbReference type="Proteomes" id="UP001235094">
    <property type="component" value="Unassembled WGS sequence"/>
</dbReference>
<evidence type="ECO:0000313" key="1">
    <source>
        <dbReference type="EMBL" id="MDQ0512285.1"/>
    </source>
</evidence>
<protein>
    <recommendedName>
        <fullName evidence="3">Bro-N domain-containing protein</fullName>
    </recommendedName>
</protein>
<evidence type="ECO:0008006" key="3">
    <source>
        <dbReference type="Google" id="ProtNLM"/>
    </source>
</evidence>
<dbReference type="EMBL" id="JAUSVR010000011">
    <property type="protein sequence ID" value="MDQ0512285.1"/>
    <property type="molecule type" value="Genomic_DNA"/>
</dbReference>
<accession>A0ABU0LUD7</accession>
<organism evidence="1 2">
    <name type="scientific">Ancylobacter amanitiformis</name>
    <dbReference type="NCBI Taxonomy" id="217069"/>
    <lineage>
        <taxon>Bacteria</taxon>
        <taxon>Pseudomonadati</taxon>
        <taxon>Pseudomonadota</taxon>
        <taxon>Alphaproteobacteria</taxon>
        <taxon>Hyphomicrobiales</taxon>
        <taxon>Xanthobacteraceae</taxon>
        <taxon>Ancylobacter</taxon>
    </lineage>
</organism>
<name>A0ABU0LUD7_9HYPH</name>
<sequence>MPQNPHAEFQRLHRHALVDGVEKPAITEICRQLHGHEAVAVDADLRQPLAVRTTRTQIGHDTTLGVAQRRMDGRGEKAEFRRWLIERFIEETGAREIFEPRQHGIELGVWWIGNAWVPIRSTIAASRAIALSSFTSAPWPAVPFAVSLTRASPFSAAASG</sequence>
<evidence type="ECO:0000313" key="2">
    <source>
        <dbReference type="Proteomes" id="UP001235094"/>
    </source>
</evidence>